<feature type="binding site" evidence="7">
    <location>
        <position position="126"/>
    </location>
    <ligand>
        <name>ATP</name>
        <dbReference type="ChEBI" id="CHEBI:30616"/>
    </ligand>
</feature>
<dbReference type="SUPFAM" id="SSF56112">
    <property type="entry name" value="Protein kinase-like (PK-like)"/>
    <property type="match status" value="1"/>
</dbReference>
<accession>A0A5C5WAD5</accession>
<evidence type="ECO:0000259" key="9">
    <source>
        <dbReference type="PROSITE" id="PS50011"/>
    </source>
</evidence>
<dbReference type="PANTHER" id="PTHR43289">
    <property type="entry name" value="MITOGEN-ACTIVATED PROTEIN KINASE KINASE KINASE 20-RELATED"/>
    <property type="match status" value="1"/>
</dbReference>
<evidence type="ECO:0000256" key="2">
    <source>
        <dbReference type="ARBA" id="ARBA00022527"/>
    </source>
</evidence>
<proteinExistence type="predicted"/>
<dbReference type="SMART" id="SM00220">
    <property type="entry name" value="S_TKc"/>
    <property type="match status" value="1"/>
</dbReference>
<reference evidence="10 11" key="1">
    <citation type="submission" date="2019-02" db="EMBL/GenBank/DDBJ databases">
        <title>Deep-cultivation of Planctomycetes and their phenomic and genomic characterization uncovers novel biology.</title>
        <authorList>
            <person name="Wiegand S."/>
            <person name="Jogler M."/>
            <person name="Boedeker C."/>
            <person name="Pinto D."/>
            <person name="Vollmers J."/>
            <person name="Rivas-Marin E."/>
            <person name="Kohn T."/>
            <person name="Peeters S.H."/>
            <person name="Heuer A."/>
            <person name="Rast P."/>
            <person name="Oberbeckmann S."/>
            <person name="Bunk B."/>
            <person name="Jeske O."/>
            <person name="Meyerdierks A."/>
            <person name="Storesund J.E."/>
            <person name="Kallscheuer N."/>
            <person name="Luecker S."/>
            <person name="Lage O.M."/>
            <person name="Pohl T."/>
            <person name="Merkel B.J."/>
            <person name="Hornburger P."/>
            <person name="Mueller R.-W."/>
            <person name="Bruemmer F."/>
            <person name="Labrenz M."/>
            <person name="Spormann A.M."/>
            <person name="Op Den Camp H."/>
            <person name="Overmann J."/>
            <person name="Amann R."/>
            <person name="Jetten M.S.M."/>
            <person name="Mascher T."/>
            <person name="Medema M.H."/>
            <person name="Devos D.P."/>
            <person name="Kaster A.-K."/>
            <person name="Ovreas L."/>
            <person name="Rohde M."/>
            <person name="Galperin M.Y."/>
            <person name="Jogler C."/>
        </authorList>
    </citation>
    <scope>NUCLEOTIDE SEQUENCE [LARGE SCALE GENOMIC DNA]</scope>
    <source>
        <strain evidence="10 11">KOR42</strain>
    </source>
</reference>
<dbReference type="EMBL" id="SIHI01000026">
    <property type="protein sequence ID" value="TWT47019.1"/>
    <property type="molecule type" value="Genomic_DNA"/>
</dbReference>
<evidence type="ECO:0000256" key="6">
    <source>
        <dbReference type="ARBA" id="ARBA00022840"/>
    </source>
</evidence>
<evidence type="ECO:0000256" key="5">
    <source>
        <dbReference type="ARBA" id="ARBA00022777"/>
    </source>
</evidence>
<dbReference type="RefSeq" id="WP_146511664.1">
    <property type="nucleotide sequence ID" value="NZ_SIHI01000026.1"/>
</dbReference>
<protein>
    <recommendedName>
        <fullName evidence="1">non-specific serine/threonine protein kinase</fullName>
        <ecNumber evidence="1">2.7.11.1</ecNumber>
    </recommendedName>
</protein>
<keyword evidence="8" id="KW-0812">Transmembrane</keyword>
<evidence type="ECO:0000256" key="4">
    <source>
        <dbReference type="ARBA" id="ARBA00022741"/>
    </source>
</evidence>
<dbReference type="InterPro" id="IPR000719">
    <property type="entry name" value="Prot_kinase_dom"/>
</dbReference>
<dbReference type="EC" id="2.7.11.1" evidence="1"/>
<dbReference type="CDD" id="cd14014">
    <property type="entry name" value="STKc_PknB_like"/>
    <property type="match status" value="1"/>
</dbReference>
<dbReference type="InterPro" id="IPR008271">
    <property type="entry name" value="Ser/Thr_kinase_AS"/>
</dbReference>
<name>A0A5C5WAD5_9PLAN</name>
<evidence type="ECO:0000256" key="8">
    <source>
        <dbReference type="SAM" id="Phobius"/>
    </source>
</evidence>
<dbReference type="Gene3D" id="1.10.510.10">
    <property type="entry name" value="Transferase(Phosphotransferase) domain 1"/>
    <property type="match status" value="1"/>
</dbReference>
<feature type="transmembrane region" description="Helical" evidence="8">
    <location>
        <begin position="384"/>
        <end position="402"/>
    </location>
</feature>
<feature type="transmembrane region" description="Helical" evidence="8">
    <location>
        <begin position="414"/>
        <end position="433"/>
    </location>
</feature>
<sequence length="546" mass="61153">MTDRGAELSDSDSNFDPELLEFLERHCDAIQDGEHFSIPEELLKKHPNLMQLVDCIHLLDSMAGGGGQDKVAETLLSSDSSLSSSSFQSLPREFGAYLLEAELGRGGMGVVYRARHQTLDSHFALKMVRSCEFASDEEVRRFFREARAASRLRHSNIVSVHDAGEHEGIPFLVMAYISEFTLADRIKMGEISLDESAAMLVQITRAVGYLHRQDVIHRDLKPSNILIDNDGNALVTDFGLAKVFEHDDEQTMSGAILGTPAYMSPEQAWGKVNSVTYRSDLYSLGAILYELLTGQPPFSESVPLDQILRLRDSEPKHPQKINPAISRPLAQICMRCLEKKPENRYGSADELADDLERFLNHEPIVLKSMGLWNSVRRWARREPALVVHLTAFLVIFTVVQLAELSVPGLRPSYIPEMIILGTWGAASIVFQRLLRKDVRFVRRCWVASDAILFTAAVYYAARPIESLVAGYALLIVASAMWYKPRLVAVTTVTSVISYFFLHSMRGDPETPGHYPYLVAGILIVTGGIVISLVRRILQLLSFRSRF</sequence>
<feature type="transmembrane region" description="Helical" evidence="8">
    <location>
        <begin position="487"/>
        <end position="504"/>
    </location>
</feature>
<keyword evidence="11" id="KW-1185">Reference proteome</keyword>
<evidence type="ECO:0000256" key="1">
    <source>
        <dbReference type="ARBA" id="ARBA00012513"/>
    </source>
</evidence>
<dbReference type="OrthoDB" id="6111975at2"/>
<evidence type="ECO:0000256" key="7">
    <source>
        <dbReference type="PROSITE-ProRule" id="PRU10141"/>
    </source>
</evidence>
<evidence type="ECO:0000256" key="3">
    <source>
        <dbReference type="ARBA" id="ARBA00022679"/>
    </source>
</evidence>
<dbReference type="InterPro" id="IPR017441">
    <property type="entry name" value="Protein_kinase_ATP_BS"/>
</dbReference>
<keyword evidence="6 7" id="KW-0067">ATP-binding</keyword>
<gene>
    <name evidence="10" type="primary">prkC_13</name>
    <name evidence="10" type="ORF">KOR42_42870</name>
</gene>
<keyword evidence="8" id="KW-0472">Membrane</keyword>
<dbReference type="PROSITE" id="PS00107">
    <property type="entry name" value="PROTEIN_KINASE_ATP"/>
    <property type="match status" value="1"/>
</dbReference>
<keyword evidence="3 10" id="KW-0808">Transferase</keyword>
<dbReference type="AlphaFoldDB" id="A0A5C5WAD5"/>
<comment type="caution">
    <text evidence="10">The sequence shown here is derived from an EMBL/GenBank/DDBJ whole genome shotgun (WGS) entry which is preliminary data.</text>
</comment>
<dbReference type="InterPro" id="IPR011009">
    <property type="entry name" value="Kinase-like_dom_sf"/>
</dbReference>
<keyword evidence="4 7" id="KW-0547">Nucleotide-binding</keyword>
<dbReference type="PROSITE" id="PS50011">
    <property type="entry name" value="PROTEIN_KINASE_DOM"/>
    <property type="match status" value="1"/>
</dbReference>
<keyword evidence="2" id="KW-0723">Serine/threonine-protein kinase</keyword>
<feature type="domain" description="Protein kinase" evidence="9">
    <location>
        <begin position="97"/>
        <end position="359"/>
    </location>
</feature>
<keyword evidence="8" id="KW-1133">Transmembrane helix</keyword>
<evidence type="ECO:0000313" key="11">
    <source>
        <dbReference type="Proteomes" id="UP000317243"/>
    </source>
</evidence>
<dbReference type="FunFam" id="1.10.510.10:FF:000021">
    <property type="entry name" value="Serine/threonine protein kinase"/>
    <property type="match status" value="1"/>
</dbReference>
<dbReference type="Proteomes" id="UP000317243">
    <property type="component" value="Unassembled WGS sequence"/>
</dbReference>
<feature type="transmembrane region" description="Helical" evidence="8">
    <location>
        <begin position="516"/>
        <end position="537"/>
    </location>
</feature>
<dbReference type="Pfam" id="PF00069">
    <property type="entry name" value="Pkinase"/>
    <property type="match status" value="1"/>
</dbReference>
<organism evidence="10 11">
    <name type="scientific">Thalassoglobus neptunius</name>
    <dbReference type="NCBI Taxonomy" id="1938619"/>
    <lineage>
        <taxon>Bacteria</taxon>
        <taxon>Pseudomonadati</taxon>
        <taxon>Planctomycetota</taxon>
        <taxon>Planctomycetia</taxon>
        <taxon>Planctomycetales</taxon>
        <taxon>Planctomycetaceae</taxon>
        <taxon>Thalassoglobus</taxon>
    </lineage>
</organism>
<dbReference type="GO" id="GO:0005524">
    <property type="term" value="F:ATP binding"/>
    <property type="evidence" value="ECO:0007669"/>
    <property type="project" value="UniProtKB-UniRule"/>
</dbReference>
<dbReference type="GO" id="GO:0004674">
    <property type="term" value="F:protein serine/threonine kinase activity"/>
    <property type="evidence" value="ECO:0007669"/>
    <property type="project" value="UniProtKB-KW"/>
</dbReference>
<evidence type="ECO:0000313" key="10">
    <source>
        <dbReference type="EMBL" id="TWT47019.1"/>
    </source>
</evidence>
<keyword evidence="5 10" id="KW-0418">Kinase</keyword>
<dbReference type="PANTHER" id="PTHR43289:SF6">
    <property type="entry name" value="SERINE_THREONINE-PROTEIN KINASE NEKL-3"/>
    <property type="match status" value="1"/>
</dbReference>
<dbReference type="Gene3D" id="3.30.200.20">
    <property type="entry name" value="Phosphorylase Kinase, domain 1"/>
    <property type="match status" value="1"/>
</dbReference>
<dbReference type="PROSITE" id="PS00108">
    <property type="entry name" value="PROTEIN_KINASE_ST"/>
    <property type="match status" value="1"/>
</dbReference>